<dbReference type="AlphaFoldDB" id="A0A2R7Y2L2"/>
<dbReference type="GO" id="GO:0005829">
    <property type="term" value="C:cytosol"/>
    <property type="evidence" value="ECO:0007669"/>
    <property type="project" value="TreeGrafter"/>
</dbReference>
<dbReference type="FunFam" id="3.30.1330.40:FF:000001">
    <property type="entry name" value="L-PSP family endoribonuclease"/>
    <property type="match status" value="1"/>
</dbReference>
<evidence type="ECO:0000313" key="2">
    <source>
        <dbReference type="EMBL" id="PUA31781.1"/>
    </source>
</evidence>
<protein>
    <submittedName>
        <fullName evidence="2">Deaminase</fullName>
    </submittedName>
</protein>
<dbReference type="EMBL" id="NBVN01000006">
    <property type="protein sequence ID" value="PUA31781.1"/>
    <property type="molecule type" value="Genomic_DNA"/>
</dbReference>
<comment type="caution">
    <text evidence="2">The sequence shown here is derived from an EMBL/GenBank/DDBJ whole genome shotgun (WGS) entry which is preliminary data.</text>
</comment>
<dbReference type="Gene3D" id="3.30.1330.40">
    <property type="entry name" value="RutC-like"/>
    <property type="match status" value="1"/>
</dbReference>
<proteinExistence type="inferred from homology"/>
<dbReference type="GO" id="GO:0019239">
    <property type="term" value="F:deaminase activity"/>
    <property type="evidence" value="ECO:0007669"/>
    <property type="project" value="TreeGrafter"/>
</dbReference>
<dbReference type="InterPro" id="IPR035959">
    <property type="entry name" value="RutC-like_sf"/>
</dbReference>
<dbReference type="InterPro" id="IPR006056">
    <property type="entry name" value="RidA"/>
</dbReference>
<reference evidence="2 3" key="1">
    <citation type="journal article" date="2018" name="Syst. Appl. Microbiol.">
        <title>A new symbiotic nanoarchaeote (Candidatus Nanoclepta minutus) and its host (Zestosphaera tikiterensis gen. nov., sp. nov.) from a New Zealand hot spring.</title>
        <authorList>
            <person name="St John E."/>
            <person name="Liu Y."/>
            <person name="Podar M."/>
            <person name="Stott M.B."/>
            <person name="Meneghin J."/>
            <person name="Chen Z."/>
            <person name="Lagutin K."/>
            <person name="Mitchell K."/>
            <person name="Reysenbach A.L."/>
        </authorList>
    </citation>
    <scope>NUCLEOTIDE SEQUENCE [LARGE SCALE GENOMIC DNA]</scope>
    <source>
        <strain evidence="2">NZ3</strain>
    </source>
</reference>
<dbReference type="Pfam" id="PF01042">
    <property type="entry name" value="Ribonuc_L-PSP"/>
    <property type="match status" value="1"/>
</dbReference>
<dbReference type="NCBIfam" id="TIGR00004">
    <property type="entry name" value="Rid family detoxifying hydrolase"/>
    <property type="match status" value="1"/>
</dbReference>
<accession>A0A2R7Y2L2</accession>
<dbReference type="PANTHER" id="PTHR11803">
    <property type="entry name" value="2-IMINOBUTANOATE/2-IMINOPROPANOATE DEAMINASE RIDA"/>
    <property type="match status" value="1"/>
</dbReference>
<dbReference type="CDD" id="cd00448">
    <property type="entry name" value="YjgF_YER057c_UK114_family"/>
    <property type="match status" value="1"/>
</dbReference>
<name>A0A2R7Y2L2_9CREN</name>
<dbReference type="InterPro" id="IPR006175">
    <property type="entry name" value="YjgF/YER057c/UK114"/>
</dbReference>
<sequence>MIKYVFTDKAPKPVGPYSQAVVVGGWVFISGQIPINPLTGELVKTPFKEAVRTVLNNVLEIVKSAGGDVSNVVKVTVYMKDVGKFAEFNEVYSEFFKDHKPARAVVGVASLPRDADLMVEAIAYVGS</sequence>
<dbReference type="Proteomes" id="UP000244093">
    <property type="component" value="Unassembled WGS sequence"/>
</dbReference>
<dbReference type="SUPFAM" id="SSF55298">
    <property type="entry name" value="YjgF-like"/>
    <property type="match status" value="1"/>
</dbReference>
<evidence type="ECO:0000313" key="3">
    <source>
        <dbReference type="Proteomes" id="UP000244093"/>
    </source>
</evidence>
<evidence type="ECO:0000256" key="1">
    <source>
        <dbReference type="ARBA" id="ARBA00010552"/>
    </source>
</evidence>
<dbReference type="PANTHER" id="PTHR11803:SF39">
    <property type="entry name" value="2-IMINOBUTANOATE_2-IMINOPROPANOATE DEAMINASE"/>
    <property type="match status" value="1"/>
</dbReference>
<comment type="similarity">
    <text evidence="1">Belongs to the RutC family.</text>
</comment>
<organism evidence="2 3">
    <name type="scientific">Zestosphaera tikiterensis</name>
    <dbReference type="NCBI Taxonomy" id="1973259"/>
    <lineage>
        <taxon>Archaea</taxon>
        <taxon>Thermoproteota</taxon>
        <taxon>Thermoprotei</taxon>
        <taxon>Desulfurococcales</taxon>
        <taxon>Desulfurococcaceae</taxon>
        <taxon>Zestosphaera</taxon>
    </lineage>
</organism>
<gene>
    <name evidence="2" type="ORF">B7O98_08250</name>
</gene>